<dbReference type="InterPro" id="IPR016722">
    <property type="entry name" value="DNA_pol_alpha_bsu"/>
</dbReference>
<comment type="similarity">
    <text evidence="2 6">Belongs to the DNA polymerase alpha subunit B family.</text>
</comment>
<dbReference type="Pfam" id="PF04042">
    <property type="entry name" value="DNA_pol_E_B"/>
    <property type="match status" value="1"/>
</dbReference>
<dbReference type="PANTHER" id="PTHR23061:SF12">
    <property type="entry name" value="DNA POLYMERASE ALPHA SUBUNIT B"/>
    <property type="match status" value="1"/>
</dbReference>
<dbReference type="Proteomes" id="UP000094236">
    <property type="component" value="Unassembled WGS sequence"/>
</dbReference>
<sequence>MSSVEGEIVAKFGAKARDDSSFISTFQKMMEIFDYSVEDLFLKWESYIFANNLNDLELTSENLKSLQSYIQHSLEKKLNVGGSGSNVNSSLNVSVKKIRPKVNFSSPSMFGLPSTPMTNSIKKRKLDYSITGTPLSTASKLSSASAASSASKPNIASTPGIDSGNNGKIIETLNADIEPSKGLDLENGDKFFKIIANFDSKKFKFKTMRQKLLESADVLDDQIDSFANIIQQHYQFDSFVFGNPAIASQNEIVAIGRIVPDSPLIPQDAILNSDSLYLETSRLNGIGQRVPLNLKNIENYSFFLGQIVCLKGLNPTGESFVVKEIIQLPLLGAPVTSKKELKEFNKLQQNQSIKIIVCSGPYTSNSNLDFTYLVDLVERINNEIKPHLVIMLGPFIDITHPKIADGSIEIPNLSKQPDTLQDIMKTTVSPILKTINNKIQVLIIPSLKDVNSNHCAYPQDSLDKKLLALPKNFKCFPNPCSFQINEILIGISNNDIFKDLKDVTRGDSDKQNRFDRIANHIIEQRRYYPLFPGSMKTKKVNSIQNNINKNEYSTKEEELIEHISGADLDIPYLGLSEFSDVIPDILIIPSELRFFARVVKNVVVINPSNFMRQNSPGTYVVLSISPPDLGENGLTKIDENKTTNEDDQLYIHDVWKRARVDIFKT</sequence>
<evidence type="ECO:0000259" key="8">
    <source>
        <dbReference type="Pfam" id="PF22062"/>
    </source>
</evidence>
<name>A0A1E4TQH5_PACTA</name>
<evidence type="ECO:0000259" key="7">
    <source>
        <dbReference type="Pfam" id="PF04042"/>
    </source>
</evidence>
<evidence type="ECO:0000313" key="10">
    <source>
        <dbReference type="Proteomes" id="UP000094236"/>
    </source>
</evidence>
<reference evidence="10" key="1">
    <citation type="submission" date="2016-05" db="EMBL/GenBank/DDBJ databases">
        <title>Comparative genomics of biotechnologically important yeasts.</title>
        <authorList>
            <consortium name="DOE Joint Genome Institute"/>
            <person name="Riley R."/>
            <person name="Haridas S."/>
            <person name="Wolfe K.H."/>
            <person name="Lopes M.R."/>
            <person name="Hittinger C.T."/>
            <person name="Goker M."/>
            <person name="Salamov A."/>
            <person name="Wisecaver J."/>
            <person name="Long T.M."/>
            <person name="Aerts A.L."/>
            <person name="Barry K."/>
            <person name="Choi C."/>
            <person name="Clum A."/>
            <person name="Coughlan A.Y."/>
            <person name="Deshpande S."/>
            <person name="Douglass A.P."/>
            <person name="Hanson S.J."/>
            <person name="Klenk H.-P."/>
            <person name="Labutti K."/>
            <person name="Lapidus A."/>
            <person name="Lindquist E."/>
            <person name="Lipzen A."/>
            <person name="Meier-Kolthoff J.P."/>
            <person name="Ohm R.A."/>
            <person name="Otillar R.P."/>
            <person name="Pangilinan J."/>
            <person name="Peng Y."/>
            <person name="Rokas A."/>
            <person name="Rosa C.A."/>
            <person name="Scheuner C."/>
            <person name="Sibirny A.A."/>
            <person name="Slot J.C."/>
            <person name="Stielow J.B."/>
            <person name="Sun H."/>
            <person name="Kurtzman C.P."/>
            <person name="Blackwell M."/>
            <person name="Grigoriev I.V."/>
            <person name="Jeffries T.W."/>
        </authorList>
    </citation>
    <scope>NUCLEOTIDE SEQUENCE [LARGE SCALE GENOMIC DNA]</scope>
    <source>
        <strain evidence="10">NRRL Y-2460</strain>
    </source>
</reference>
<keyword evidence="5 6" id="KW-0539">Nucleus</keyword>
<dbReference type="PANTHER" id="PTHR23061">
    <property type="entry name" value="DNA POLYMERASE 2 ALPHA 70 KDA SUBUNIT"/>
    <property type="match status" value="1"/>
</dbReference>
<evidence type="ECO:0000256" key="3">
    <source>
        <dbReference type="ARBA" id="ARBA00018596"/>
    </source>
</evidence>
<dbReference type="AlphaFoldDB" id="A0A1E4TQH5"/>
<feature type="domain" description="DNA polymerase alpha/delta/epsilon subunit B" evidence="7">
    <location>
        <begin position="355"/>
        <end position="596"/>
    </location>
</feature>
<evidence type="ECO:0000256" key="5">
    <source>
        <dbReference type="ARBA" id="ARBA00023242"/>
    </source>
</evidence>
<dbReference type="STRING" id="669874.A0A1E4TQH5"/>
<dbReference type="GO" id="GO:0003677">
    <property type="term" value="F:DNA binding"/>
    <property type="evidence" value="ECO:0007669"/>
    <property type="project" value="InterPro"/>
</dbReference>
<dbReference type="GO" id="GO:0005658">
    <property type="term" value="C:alpha DNA polymerase:primase complex"/>
    <property type="evidence" value="ECO:0007669"/>
    <property type="project" value="EnsemblFungi"/>
</dbReference>
<evidence type="ECO:0000313" key="9">
    <source>
        <dbReference type="EMBL" id="ODV94000.1"/>
    </source>
</evidence>
<evidence type="ECO:0000256" key="2">
    <source>
        <dbReference type="ARBA" id="ARBA00007299"/>
    </source>
</evidence>
<evidence type="ECO:0000256" key="6">
    <source>
        <dbReference type="PIRNR" id="PIRNR018300"/>
    </source>
</evidence>
<organism evidence="9 10">
    <name type="scientific">Pachysolen tannophilus NRRL Y-2460</name>
    <dbReference type="NCBI Taxonomy" id="669874"/>
    <lineage>
        <taxon>Eukaryota</taxon>
        <taxon>Fungi</taxon>
        <taxon>Dikarya</taxon>
        <taxon>Ascomycota</taxon>
        <taxon>Saccharomycotina</taxon>
        <taxon>Pichiomycetes</taxon>
        <taxon>Pachysolenaceae</taxon>
        <taxon>Pachysolen</taxon>
    </lineage>
</organism>
<evidence type="ECO:0000256" key="4">
    <source>
        <dbReference type="ARBA" id="ARBA00022705"/>
    </source>
</evidence>
<gene>
    <name evidence="9" type="ORF">PACTADRAFT_45774</name>
</gene>
<dbReference type="PIRSF" id="PIRSF018300">
    <property type="entry name" value="DNA_pol_alph_2"/>
    <property type="match status" value="1"/>
</dbReference>
<proteinExistence type="inferred from homology"/>
<dbReference type="OrthoDB" id="336885at2759"/>
<dbReference type="GO" id="GO:0016233">
    <property type="term" value="P:telomere capping"/>
    <property type="evidence" value="ECO:0007669"/>
    <property type="project" value="EnsemblFungi"/>
</dbReference>
<dbReference type="GO" id="GO:0006270">
    <property type="term" value="P:DNA replication initiation"/>
    <property type="evidence" value="ECO:0007669"/>
    <property type="project" value="EnsemblFungi"/>
</dbReference>
<accession>A0A1E4TQH5</accession>
<comment type="subcellular location">
    <subcellularLocation>
        <location evidence="1 6">Nucleus</location>
    </subcellularLocation>
</comment>
<dbReference type="InterPro" id="IPR007185">
    <property type="entry name" value="DNA_pol_a/d/e_bsu"/>
</dbReference>
<dbReference type="Pfam" id="PF22062">
    <property type="entry name" value="OB_DPOA2"/>
    <property type="match status" value="1"/>
</dbReference>
<dbReference type="Gene3D" id="3.60.21.60">
    <property type="match status" value="2"/>
</dbReference>
<keyword evidence="4 6" id="KW-0235">DNA replication</keyword>
<dbReference type="GO" id="GO:0005635">
    <property type="term" value="C:nuclear envelope"/>
    <property type="evidence" value="ECO:0007669"/>
    <property type="project" value="EnsemblFungi"/>
</dbReference>
<protein>
    <recommendedName>
        <fullName evidence="3 6">DNA polymerase alpha subunit B</fullName>
    </recommendedName>
</protein>
<dbReference type="EMBL" id="KV454017">
    <property type="protein sequence ID" value="ODV94000.1"/>
    <property type="molecule type" value="Genomic_DNA"/>
</dbReference>
<dbReference type="InterPro" id="IPR054300">
    <property type="entry name" value="OB_DPOA2"/>
</dbReference>
<comment type="function">
    <text evidence="6">Accessory subunit of the DNA polymerase alpha complex (also known as the alpha DNA polymerase-primase complex) which plays an essential role in the initiation of DNA synthesis.</text>
</comment>
<evidence type="ECO:0000256" key="1">
    <source>
        <dbReference type="ARBA" id="ARBA00004123"/>
    </source>
</evidence>
<keyword evidence="10" id="KW-1185">Reference proteome</keyword>
<feature type="domain" description="DNA polymerase alpha subunit B OB" evidence="8">
    <location>
        <begin position="217"/>
        <end position="327"/>
    </location>
</feature>
<dbReference type="GO" id="GO:0003887">
    <property type="term" value="F:DNA-directed DNA polymerase activity"/>
    <property type="evidence" value="ECO:0007669"/>
    <property type="project" value="EnsemblFungi"/>
</dbReference>